<dbReference type="PANTHER" id="PTHR43409:SF7">
    <property type="entry name" value="BLL1977 PROTEIN"/>
    <property type="match status" value="1"/>
</dbReference>
<evidence type="ECO:0000313" key="11">
    <source>
        <dbReference type="Proteomes" id="UP000251075"/>
    </source>
</evidence>
<dbReference type="SFLD" id="SFLDG01082">
    <property type="entry name" value="B12-binding_domain_containing"/>
    <property type="match status" value="1"/>
</dbReference>
<feature type="domain" description="Radical SAM core" evidence="9">
    <location>
        <begin position="190"/>
        <end position="420"/>
    </location>
</feature>
<sequence>MIILLNPPFLDNETSYHFNYSSAPYPNPAIGLLAAVLHQHGLDYAVIDAQLNAFSLNDTLALIAEKSAGKSIAYIGVSNSATTLIENDMTTIRAIRTRFPGVPIVIGGAHSSAMPERTLNDCAEIDVVARFEGIQTVVELHDYYTRGGNFPSLADIKGIAYRNEGMPIRTPERPRDNRRWSEVGPSRFAEMGPAKTYMLFTAIGCPFRCSYCFNATNFNFSTRSIDAIIAELKYVVFDQKCSDFWLIDATFAINRKHTEAVLRRMIDEGIAAKARWACTTRVNAVDDDLLLLMKAAGCYLVSFGVESTVDKVLERANKKTSRDMILDAFRGARRAKLQTNAFIVYGHIGETEAEILDTMETIVKINPDELNIGVMVPWPGTEVYDLAAGHREGLDLMDADFKKYDKYFGSVLKHDGISHQRLEFLRVQTYLKLFIANHRYADFIKFCWTSRKGIYLKFFSRFGLGRTGVTISSQ</sequence>
<dbReference type="Gene3D" id="3.40.50.280">
    <property type="entry name" value="Cobalamin-binding domain"/>
    <property type="match status" value="1"/>
</dbReference>
<evidence type="ECO:0000313" key="10">
    <source>
        <dbReference type="EMBL" id="RAU21819.1"/>
    </source>
</evidence>
<protein>
    <submittedName>
        <fullName evidence="10">Uncharacterized protein</fullName>
    </submittedName>
</protein>
<evidence type="ECO:0000256" key="5">
    <source>
        <dbReference type="ARBA" id="ARBA00022723"/>
    </source>
</evidence>
<keyword evidence="2" id="KW-0489">Methyltransferase</keyword>
<dbReference type="InterPro" id="IPR006638">
    <property type="entry name" value="Elp3/MiaA/NifB-like_rSAM"/>
</dbReference>
<dbReference type="RefSeq" id="WP_112144586.1">
    <property type="nucleotide sequence ID" value="NZ_PGTO01000007.1"/>
</dbReference>
<dbReference type="SFLD" id="SFLDS00029">
    <property type="entry name" value="Radical_SAM"/>
    <property type="match status" value="1"/>
</dbReference>
<feature type="domain" description="B12-binding" evidence="8">
    <location>
        <begin position="1"/>
        <end position="151"/>
    </location>
</feature>
<dbReference type="InterPro" id="IPR058240">
    <property type="entry name" value="rSAM_sf"/>
</dbReference>
<dbReference type="SUPFAM" id="SSF102114">
    <property type="entry name" value="Radical SAM enzymes"/>
    <property type="match status" value="1"/>
</dbReference>
<evidence type="ECO:0000259" key="9">
    <source>
        <dbReference type="PROSITE" id="PS51918"/>
    </source>
</evidence>
<keyword evidence="6" id="KW-0408">Iron</keyword>
<keyword evidence="3" id="KW-0808">Transferase</keyword>
<dbReference type="InterPro" id="IPR051198">
    <property type="entry name" value="BchE-like"/>
</dbReference>
<dbReference type="InterPro" id="IPR006158">
    <property type="entry name" value="Cobalamin-bd"/>
</dbReference>
<dbReference type="Pfam" id="PF02310">
    <property type="entry name" value="B12-binding"/>
    <property type="match status" value="1"/>
</dbReference>
<dbReference type="PROSITE" id="PS51918">
    <property type="entry name" value="RADICAL_SAM"/>
    <property type="match status" value="1"/>
</dbReference>
<name>A0A364NXJ2_9PROT</name>
<keyword evidence="5" id="KW-0479">Metal-binding</keyword>
<comment type="cofactor">
    <cofactor evidence="1">
        <name>[4Fe-4S] cluster</name>
        <dbReference type="ChEBI" id="CHEBI:49883"/>
    </cofactor>
</comment>
<gene>
    <name evidence="10" type="ORF">CU669_10965</name>
</gene>
<dbReference type="InterPro" id="IPR034466">
    <property type="entry name" value="Methyltransferase_Class_B"/>
</dbReference>
<evidence type="ECO:0000256" key="3">
    <source>
        <dbReference type="ARBA" id="ARBA00022679"/>
    </source>
</evidence>
<evidence type="ECO:0000256" key="2">
    <source>
        <dbReference type="ARBA" id="ARBA00022603"/>
    </source>
</evidence>
<dbReference type="GO" id="GO:0003824">
    <property type="term" value="F:catalytic activity"/>
    <property type="evidence" value="ECO:0007669"/>
    <property type="project" value="InterPro"/>
</dbReference>
<evidence type="ECO:0000256" key="6">
    <source>
        <dbReference type="ARBA" id="ARBA00023004"/>
    </source>
</evidence>
<dbReference type="PROSITE" id="PS51332">
    <property type="entry name" value="B12_BINDING"/>
    <property type="match status" value="1"/>
</dbReference>
<dbReference type="SMART" id="SM00729">
    <property type="entry name" value="Elp3"/>
    <property type="match status" value="1"/>
</dbReference>
<keyword evidence="4" id="KW-0949">S-adenosyl-L-methionine</keyword>
<dbReference type="InterPro" id="IPR023404">
    <property type="entry name" value="rSAM_horseshoe"/>
</dbReference>
<keyword evidence="7" id="KW-0411">Iron-sulfur</keyword>
<evidence type="ECO:0000259" key="8">
    <source>
        <dbReference type="PROSITE" id="PS51332"/>
    </source>
</evidence>
<dbReference type="SFLD" id="SFLDG01123">
    <property type="entry name" value="methyltransferase_(Class_B)"/>
    <property type="match status" value="1"/>
</dbReference>
<reference evidence="10 11" key="1">
    <citation type="submission" date="2017-11" db="EMBL/GenBank/DDBJ databases">
        <title>Draft genome sequence of magnetotactic bacterium Magnetospirillum kuznetsovii LBB-42.</title>
        <authorList>
            <person name="Grouzdev D.S."/>
            <person name="Rysina M.S."/>
            <person name="Baslerov R.V."/>
            <person name="Koziaeva V."/>
        </authorList>
    </citation>
    <scope>NUCLEOTIDE SEQUENCE [LARGE SCALE GENOMIC DNA]</scope>
    <source>
        <strain evidence="10 11">LBB-42</strain>
    </source>
</reference>
<accession>A0A364NXJ2</accession>
<evidence type="ECO:0000256" key="7">
    <source>
        <dbReference type="ARBA" id="ARBA00023014"/>
    </source>
</evidence>
<dbReference type="GO" id="GO:0005829">
    <property type="term" value="C:cytosol"/>
    <property type="evidence" value="ECO:0007669"/>
    <property type="project" value="TreeGrafter"/>
</dbReference>
<dbReference type="OrthoDB" id="9801424at2"/>
<dbReference type="InterPro" id="IPR007197">
    <property type="entry name" value="rSAM"/>
</dbReference>
<dbReference type="GO" id="GO:0046872">
    <property type="term" value="F:metal ion binding"/>
    <property type="evidence" value="ECO:0007669"/>
    <property type="project" value="UniProtKB-KW"/>
</dbReference>
<keyword evidence="11" id="KW-1185">Reference proteome</keyword>
<comment type="caution">
    <text evidence="10">The sequence shown here is derived from an EMBL/GenBank/DDBJ whole genome shotgun (WGS) entry which is preliminary data.</text>
</comment>
<evidence type="ECO:0000256" key="4">
    <source>
        <dbReference type="ARBA" id="ARBA00022691"/>
    </source>
</evidence>
<dbReference type="GO" id="GO:0031419">
    <property type="term" value="F:cobalamin binding"/>
    <property type="evidence" value="ECO:0007669"/>
    <property type="project" value="InterPro"/>
</dbReference>
<dbReference type="PANTHER" id="PTHR43409">
    <property type="entry name" value="ANAEROBIC MAGNESIUM-PROTOPORPHYRIN IX MONOMETHYL ESTER CYCLASE-RELATED"/>
    <property type="match status" value="1"/>
</dbReference>
<dbReference type="AlphaFoldDB" id="A0A364NXJ2"/>
<evidence type="ECO:0000256" key="1">
    <source>
        <dbReference type="ARBA" id="ARBA00001966"/>
    </source>
</evidence>
<dbReference type="CDD" id="cd01335">
    <property type="entry name" value="Radical_SAM"/>
    <property type="match status" value="1"/>
</dbReference>
<dbReference type="EMBL" id="PGTO01000007">
    <property type="protein sequence ID" value="RAU21819.1"/>
    <property type="molecule type" value="Genomic_DNA"/>
</dbReference>
<dbReference type="Gene3D" id="3.80.30.20">
    <property type="entry name" value="tm_1862 like domain"/>
    <property type="match status" value="1"/>
</dbReference>
<dbReference type="Pfam" id="PF04055">
    <property type="entry name" value="Radical_SAM"/>
    <property type="match status" value="1"/>
</dbReference>
<dbReference type="GO" id="GO:0051539">
    <property type="term" value="F:4 iron, 4 sulfur cluster binding"/>
    <property type="evidence" value="ECO:0007669"/>
    <property type="project" value="UniProtKB-KW"/>
</dbReference>
<proteinExistence type="predicted"/>
<organism evidence="10 11">
    <name type="scientific">Paramagnetospirillum kuznetsovii</name>
    <dbReference type="NCBI Taxonomy" id="2053833"/>
    <lineage>
        <taxon>Bacteria</taxon>
        <taxon>Pseudomonadati</taxon>
        <taxon>Pseudomonadota</taxon>
        <taxon>Alphaproteobacteria</taxon>
        <taxon>Rhodospirillales</taxon>
        <taxon>Magnetospirillaceae</taxon>
        <taxon>Paramagnetospirillum</taxon>
    </lineage>
</organism>
<dbReference type="Proteomes" id="UP000251075">
    <property type="component" value="Unassembled WGS sequence"/>
</dbReference>